<keyword evidence="6" id="KW-0804">Transcription</keyword>
<evidence type="ECO:0000313" key="10">
    <source>
        <dbReference type="EMBL" id="AKH41849.1"/>
    </source>
</evidence>
<evidence type="ECO:0000256" key="4">
    <source>
        <dbReference type="ARBA" id="ARBA00022695"/>
    </source>
</evidence>
<feature type="region of interest" description="Disordered" evidence="7">
    <location>
        <begin position="1"/>
        <end position="20"/>
    </location>
</feature>
<dbReference type="InterPro" id="IPR034154">
    <property type="entry name" value="TOPRIM_DnaG/twinkle"/>
</dbReference>
<keyword evidence="5" id="KW-0235">DNA replication</keyword>
<dbReference type="CDD" id="cd01029">
    <property type="entry name" value="TOPRIM_primases"/>
    <property type="match status" value="1"/>
</dbReference>
<evidence type="ECO:0000259" key="8">
    <source>
        <dbReference type="Pfam" id="PF13362"/>
    </source>
</evidence>
<organism evidence="10 11">
    <name type="scientific">Croceibacterium atlanticum</name>
    <dbReference type="NCBI Taxonomy" id="1267766"/>
    <lineage>
        <taxon>Bacteria</taxon>
        <taxon>Pseudomonadati</taxon>
        <taxon>Pseudomonadota</taxon>
        <taxon>Alphaproteobacteria</taxon>
        <taxon>Sphingomonadales</taxon>
        <taxon>Erythrobacteraceae</taxon>
        <taxon>Croceibacterium</taxon>
    </lineage>
</organism>
<keyword evidence="2" id="KW-0639">Primosome</keyword>
<evidence type="ECO:0000256" key="5">
    <source>
        <dbReference type="ARBA" id="ARBA00022705"/>
    </source>
</evidence>
<dbReference type="EMBL" id="CP011452">
    <property type="protein sequence ID" value="AKH41849.1"/>
    <property type="molecule type" value="Genomic_DNA"/>
</dbReference>
<protein>
    <submittedName>
        <fullName evidence="10">DNA primase</fullName>
    </submittedName>
</protein>
<dbReference type="PATRIC" id="fig|1267766.3.peg.803"/>
<feature type="compositionally biased region" description="Basic and acidic residues" evidence="7">
    <location>
        <begin position="1"/>
        <end position="11"/>
    </location>
</feature>
<evidence type="ECO:0000259" key="9">
    <source>
        <dbReference type="Pfam" id="PF23639"/>
    </source>
</evidence>
<sequence length="312" mass="34124">MEARYDGEAPMHQHRSSQFQGLQLENRARKIVEQLGGAWSRSRGMCCCPAHDDRTPSLSITLGKRAILVHCFAGCANEAVIEAMAGLGIRIADLFDGTSDPIVTEPRQEVANRNALRLWHEASTIIGSPAEKYLVSRGITIVSPELRFHPRMPLGPKSAVRFLPAMVAAVRNDAGILALHRSFLDLDKTSLASFDQPRRALGSPGSGAVRFAYPDGGRLGLAEGNETALSAMQMFNVPCWATLGNERFGLATIPESVRQLFLFVDNDAGGRLAEERARKAYACEGRLIVTRRPELTGDDWNDVLMRSVRAAV</sequence>
<keyword evidence="1" id="KW-0240">DNA-directed RNA polymerase</keyword>
<dbReference type="GO" id="GO:0016779">
    <property type="term" value="F:nucleotidyltransferase activity"/>
    <property type="evidence" value="ECO:0007669"/>
    <property type="project" value="UniProtKB-KW"/>
</dbReference>
<feature type="domain" description="Toprim" evidence="8">
    <location>
        <begin position="219"/>
        <end position="307"/>
    </location>
</feature>
<name>A0A0F7KQI9_9SPHN</name>
<reference evidence="10" key="1">
    <citation type="submission" date="2015-05" db="EMBL/GenBank/DDBJ databases">
        <title>The complete genome of Altererythrobacter atlanticus strain 26DY36.</title>
        <authorList>
            <person name="Wu Y.-H."/>
            <person name="Cheng H."/>
            <person name="Wu X.-W."/>
        </authorList>
    </citation>
    <scope>NUCLEOTIDE SEQUENCE [LARGE SCALE GENOMIC DNA]</scope>
    <source>
        <strain evidence="10">26DY36</strain>
    </source>
</reference>
<proteinExistence type="predicted"/>
<keyword evidence="11" id="KW-1185">Reference proteome</keyword>
<dbReference type="AlphaFoldDB" id="A0A0F7KQI9"/>
<dbReference type="InterPro" id="IPR055570">
    <property type="entry name" value="DUF7146"/>
</dbReference>
<dbReference type="STRING" id="1267766.WYH_00795"/>
<feature type="domain" description="DUF7146" evidence="9">
    <location>
        <begin position="112"/>
        <end position="211"/>
    </location>
</feature>
<dbReference type="InterPro" id="IPR036977">
    <property type="entry name" value="DNA_primase_Znf_CHC2"/>
</dbReference>
<evidence type="ECO:0000256" key="7">
    <source>
        <dbReference type="SAM" id="MobiDB-lite"/>
    </source>
</evidence>
<dbReference type="Gene3D" id="3.90.580.10">
    <property type="entry name" value="Zinc finger, CHC2-type domain"/>
    <property type="match status" value="1"/>
</dbReference>
<dbReference type="GO" id="GO:0008270">
    <property type="term" value="F:zinc ion binding"/>
    <property type="evidence" value="ECO:0007669"/>
    <property type="project" value="InterPro"/>
</dbReference>
<dbReference type="SUPFAM" id="SSF57783">
    <property type="entry name" value="Zinc beta-ribbon"/>
    <property type="match status" value="1"/>
</dbReference>
<dbReference type="Proteomes" id="UP000034392">
    <property type="component" value="Chromosome"/>
</dbReference>
<evidence type="ECO:0000256" key="1">
    <source>
        <dbReference type="ARBA" id="ARBA00022478"/>
    </source>
</evidence>
<dbReference type="Pfam" id="PF23639">
    <property type="entry name" value="DUF7146"/>
    <property type="match status" value="1"/>
</dbReference>
<dbReference type="GO" id="GO:1990077">
    <property type="term" value="C:primosome complex"/>
    <property type="evidence" value="ECO:0007669"/>
    <property type="project" value="UniProtKB-KW"/>
</dbReference>
<dbReference type="KEGG" id="aay:WYH_00795"/>
<dbReference type="GO" id="GO:0000428">
    <property type="term" value="C:DNA-directed RNA polymerase complex"/>
    <property type="evidence" value="ECO:0007669"/>
    <property type="project" value="UniProtKB-KW"/>
</dbReference>
<gene>
    <name evidence="10" type="primary">dnaG_3</name>
    <name evidence="10" type="ORF">WYH_00795</name>
</gene>
<dbReference type="InterPro" id="IPR006171">
    <property type="entry name" value="TOPRIM_dom"/>
</dbReference>
<evidence type="ECO:0000313" key="11">
    <source>
        <dbReference type="Proteomes" id="UP000034392"/>
    </source>
</evidence>
<evidence type="ECO:0000256" key="6">
    <source>
        <dbReference type="ARBA" id="ARBA00023163"/>
    </source>
</evidence>
<dbReference type="GO" id="GO:0006269">
    <property type="term" value="P:DNA replication, synthesis of primer"/>
    <property type="evidence" value="ECO:0007669"/>
    <property type="project" value="UniProtKB-KW"/>
</dbReference>
<evidence type="ECO:0000256" key="2">
    <source>
        <dbReference type="ARBA" id="ARBA00022515"/>
    </source>
</evidence>
<keyword evidence="3" id="KW-0808">Transferase</keyword>
<evidence type="ECO:0000256" key="3">
    <source>
        <dbReference type="ARBA" id="ARBA00022679"/>
    </source>
</evidence>
<dbReference type="Pfam" id="PF13362">
    <property type="entry name" value="Toprim_3"/>
    <property type="match status" value="1"/>
</dbReference>
<dbReference type="GO" id="GO:0003677">
    <property type="term" value="F:DNA binding"/>
    <property type="evidence" value="ECO:0007669"/>
    <property type="project" value="InterPro"/>
</dbReference>
<keyword evidence="4" id="KW-0548">Nucleotidyltransferase</keyword>
<accession>A0A0F7KQI9</accession>